<dbReference type="Proteomes" id="UP000371041">
    <property type="component" value="Chromosome"/>
</dbReference>
<feature type="region of interest" description="Disordered" evidence="1">
    <location>
        <begin position="1"/>
        <end position="20"/>
    </location>
</feature>
<gene>
    <name evidence="2" type="ORF">GIY23_02390</name>
</gene>
<evidence type="ECO:0000313" key="3">
    <source>
        <dbReference type="Proteomes" id="UP000371041"/>
    </source>
</evidence>
<name>A0A5Q3Q1V1_9PSEU</name>
<dbReference type="EMBL" id="CP045929">
    <property type="protein sequence ID" value="QGK68558.1"/>
    <property type="molecule type" value="Genomic_DNA"/>
</dbReference>
<sequence length="64" mass="7115">MASGKKVNEERVDPAWPQVQDGEHAVSEFLADKQGALSPFGDTSFPLTEETLGYRHPVTRVNWS</sequence>
<feature type="compositionally biased region" description="Basic and acidic residues" evidence="1">
    <location>
        <begin position="1"/>
        <end position="13"/>
    </location>
</feature>
<organism evidence="2 3">
    <name type="scientific">Allosaccharopolyspora coralli</name>
    <dbReference type="NCBI Taxonomy" id="2665642"/>
    <lineage>
        <taxon>Bacteria</taxon>
        <taxon>Bacillati</taxon>
        <taxon>Actinomycetota</taxon>
        <taxon>Actinomycetes</taxon>
        <taxon>Pseudonocardiales</taxon>
        <taxon>Pseudonocardiaceae</taxon>
        <taxon>Allosaccharopolyspora</taxon>
    </lineage>
</organism>
<accession>A0A5Q3Q1V1</accession>
<proteinExistence type="predicted"/>
<dbReference type="AlphaFoldDB" id="A0A5Q3Q1V1"/>
<keyword evidence="3" id="KW-1185">Reference proteome</keyword>
<dbReference type="RefSeq" id="WP_154075167.1">
    <property type="nucleotide sequence ID" value="NZ_CP045929.1"/>
</dbReference>
<evidence type="ECO:0000256" key="1">
    <source>
        <dbReference type="SAM" id="MobiDB-lite"/>
    </source>
</evidence>
<evidence type="ECO:0000313" key="2">
    <source>
        <dbReference type="EMBL" id="QGK68558.1"/>
    </source>
</evidence>
<reference evidence="3" key="1">
    <citation type="submission" date="2019-11" db="EMBL/GenBank/DDBJ databases">
        <title>The complete genome sequence of Saccharopolyspora sp. E2A.</title>
        <authorList>
            <person name="Zhang G."/>
        </authorList>
    </citation>
    <scope>NUCLEOTIDE SEQUENCE [LARGE SCALE GENOMIC DNA]</scope>
    <source>
        <strain evidence="3">E2A</strain>
    </source>
</reference>
<protein>
    <submittedName>
        <fullName evidence="2">Uncharacterized protein</fullName>
    </submittedName>
</protein>
<dbReference type="KEGG" id="sace:GIY23_02390"/>